<proteinExistence type="predicted"/>
<dbReference type="PANTHER" id="PTHR24559:SF444">
    <property type="entry name" value="REVERSE TRANSCRIPTASE DOMAIN-CONTAINING PROTEIN"/>
    <property type="match status" value="1"/>
</dbReference>
<comment type="caution">
    <text evidence="2">The sequence shown here is derived from an EMBL/GenBank/DDBJ whole genome shotgun (WGS) entry which is preliminary data.</text>
</comment>
<feature type="non-terminal residue" evidence="2">
    <location>
        <position position="1"/>
    </location>
</feature>
<dbReference type="InterPro" id="IPR053134">
    <property type="entry name" value="RNA-dir_DNA_polymerase"/>
</dbReference>
<dbReference type="OrthoDB" id="1936626at2759"/>
<reference evidence="2" key="1">
    <citation type="submission" date="2018-05" db="EMBL/GenBank/DDBJ databases">
        <title>Draft genome of Mucuna pruriens seed.</title>
        <authorList>
            <person name="Nnadi N.E."/>
            <person name="Vos R."/>
            <person name="Hasami M.H."/>
            <person name="Devisetty U.K."/>
            <person name="Aguiy J.C."/>
        </authorList>
    </citation>
    <scope>NUCLEOTIDE SEQUENCE [LARGE SCALE GENOMIC DNA]</scope>
    <source>
        <strain evidence="2">JCA_2017</strain>
    </source>
</reference>
<evidence type="ECO:0000313" key="3">
    <source>
        <dbReference type="Proteomes" id="UP000257109"/>
    </source>
</evidence>
<feature type="domain" description="Reverse transcriptase" evidence="1">
    <location>
        <begin position="3"/>
        <end position="138"/>
    </location>
</feature>
<evidence type="ECO:0000259" key="1">
    <source>
        <dbReference type="Pfam" id="PF00078"/>
    </source>
</evidence>
<dbReference type="SUPFAM" id="SSF56672">
    <property type="entry name" value="DNA/RNA polymerases"/>
    <property type="match status" value="1"/>
</dbReference>
<dbReference type="InterPro" id="IPR000477">
    <property type="entry name" value="RT_dom"/>
</dbReference>
<organism evidence="2 3">
    <name type="scientific">Mucuna pruriens</name>
    <name type="common">Velvet bean</name>
    <name type="synonym">Dolichos pruriens</name>
    <dbReference type="NCBI Taxonomy" id="157652"/>
    <lineage>
        <taxon>Eukaryota</taxon>
        <taxon>Viridiplantae</taxon>
        <taxon>Streptophyta</taxon>
        <taxon>Embryophyta</taxon>
        <taxon>Tracheophyta</taxon>
        <taxon>Spermatophyta</taxon>
        <taxon>Magnoliopsida</taxon>
        <taxon>eudicotyledons</taxon>
        <taxon>Gunneridae</taxon>
        <taxon>Pentapetalae</taxon>
        <taxon>rosids</taxon>
        <taxon>fabids</taxon>
        <taxon>Fabales</taxon>
        <taxon>Fabaceae</taxon>
        <taxon>Papilionoideae</taxon>
        <taxon>50 kb inversion clade</taxon>
        <taxon>NPAAA clade</taxon>
        <taxon>indigoferoid/millettioid clade</taxon>
        <taxon>Phaseoleae</taxon>
        <taxon>Mucuna</taxon>
    </lineage>
</organism>
<evidence type="ECO:0000313" key="2">
    <source>
        <dbReference type="EMBL" id="RDX96319.1"/>
    </source>
</evidence>
<dbReference type="Pfam" id="PF00078">
    <property type="entry name" value="RVT_1"/>
    <property type="match status" value="1"/>
</dbReference>
<protein>
    <recommendedName>
        <fullName evidence="1">Reverse transcriptase domain-containing protein</fullName>
    </recommendedName>
</protein>
<keyword evidence="3" id="KW-1185">Reference proteome</keyword>
<dbReference type="InterPro" id="IPR043502">
    <property type="entry name" value="DNA/RNA_pol_sf"/>
</dbReference>
<dbReference type="PANTHER" id="PTHR24559">
    <property type="entry name" value="TRANSPOSON TY3-I GAG-POL POLYPROTEIN"/>
    <property type="match status" value="1"/>
</dbReference>
<dbReference type="EMBL" id="QJKJ01003912">
    <property type="protein sequence ID" value="RDX96319.1"/>
    <property type="molecule type" value="Genomic_DNA"/>
</dbReference>
<dbReference type="AlphaFoldDB" id="A0A371H0M8"/>
<dbReference type="Proteomes" id="UP000257109">
    <property type="component" value="Unassembled WGS sequence"/>
</dbReference>
<dbReference type="InterPro" id="IPR043128">
    <property type="entry name" value="Rev_trsase/Diguanyl_cyclase"/>
</dbReference>
<dbReference type="CDD" id="cd01647">
    <property type="entry name" value="RT_LTR"/>
    <property type="match status" value="1"/>
</dbReference>
<dbReference type="Gene3D" id="3.30.70.270">
    <property type="match status" value="2"/>
</dbReference>
<gene>
    <name evidence="2" type="ORF">CR513_21036</name>
</gene>
<sequence>MCVHYTNLNEACPKDSYPLPSIDQLVDRETTFKVLSFLDVYFDYNQIKMYSLDEEKTTFIIDGPNYCYRMMSFGLKNARVTYKKLMDKVFANQIGKNLEEYIDDMVVKSISPKQHIQDLEEIFTQGIEANPDKCEAIINMRSPQNMKEVTIGVVILVFTKGSRKSATFSQLLKKSKSFQWNEECEKAFQDLKKFLASAPSLSKTIRKA</sequence>
<name>A0A371H0M8_MUCPR</name>
<dbReference type="Gene3D" id="3.10.10.10">
    <property type="entry name" value="HIV Type 1 Reverse Transcriptase, subunit A, domain 1"/>
    <property type="match status" value="1"/>
</dbReference>
<accession>A0A371H0M8</accession>